<dbReference type="KEGG" id="cut:CUTER_08595"/>
<dbReference type="EMBL" id="CP011546">
    <property type="protein sequence ID" value="AKK11701.1"/>
    <property type="molecule type" value="Genomic_DNA"/>
</dbReference>
<feature type="domain" description="DUF4178" evidence="2">
    <location>
        <begin position="59"/>
        <end position="199"/>
    </location>
</feature>
<dbReference type="OrthoDB" id="3775810at2"/>
<sequence>MSTLTVIIGIALVLVAVALFYLANTSKDRQPSPAATPQRFGDDFDEVDGAAAFSPARFGPGSIVSYGATDYIVRETLSYSQGPYRWYEHRLDGGNGASWLSTEVDEGEFTLVWWTTRKALRVTPAATVEVDGVTYHEEERGHAQYTRQTTEGIAESGVVRFIDFEDASGENFLGLESFGERDDDTSAAWEVSTGRRILPGELTVYAKPGAE</sequence>
<keyword evidence="1" id="KW-0812">Transmembrane</keyword>
<keyword evidence="4" id="KW-1185">Reference proteome</keyword>
<feature type="transmembrane region" description="Helical" evidence="1">
    <location>
        <begin position="6"/>
        <end position="23"/>
    </location>
</feature>
<evidence type="ECO:0000256" key="1">
    <source>
        <dbReference type="SAM" id="Phobius"/>
    </source>
</evidence>
<name>A0A0G3HEE8_9CORY</name>
<evidence type="ECO:0000259" key="2">
    <source>
        <dbReference type="Pfam" id="PF13785"/>
    </source>
</evidence>
<proteinExistence type="predicted"/>
<organism evidence="3 4">
    <name type="scientific">Corynebacterium uterequi</name>
    <dbReference type="NCBI Taxonomy" id="1072256"/>
    <lineage>
        <taxon>Bacteria</taxon>
        <taxon>Bacillati</taxon>
        <taxon>Actinomycetota</taxon>
        <taxon>Actinomycetes</taxon>
        <taxon>Mycobacteriales</taxon>
        <taxon>Corynebacteriaceae</taxon>
        <taxon>Corynebacterium</taxon>
    </lineage>
</organism>
<dbReference type="Pfam" id="PF13785">
    <property type="entry name" value="DUF4178"/>
    <property type="match status" value="1"/>
</dbReference>
<dbReference type="RefSeq" id="WP_082121327.1">
    <property type="nucleotide sequence ID" value="NZ_CP011546.1"/>
</dbReference>
<evidence type="ECO:0000313" key="3">
    <source>
        <dbReference type="EMBL" id="AKK11701.1"/>
    </source>
</evidence>
<dbReference type="STRING" id="1072256.CUTER_08595"/>
<accession>A0A0G3HEE8</accession>
<reference evidence="3 4" key="1">
    <citation type="journal article" date="2015" name="Genome Announc.">
        <title>Virulence Factor Genes Detected in the Complete Genome Sequence of Corynebacterium uterequi DSM 45634, Isolated from the Uterus of a Maiden Mare.</title>
        <authorList>
            <person name="Ruckert C."/>
            <person name="Kriete M."/>
            <person name="Jaenicke S."/>
            <person name="Winkler A."/>
            <person name="Tauch A."/>
        </authorList>
    </citation>
    <scope>NUCLEOTIDE SEQUENCE [LARGE SCALE GENOMIC DNA]</scope>
    <source>
        <strain evidence="3 4">DSM 45634</strain>
    </source>
</reference>
<gene>
    <name evidence="3" type="ORF">CUTER_08595</name>
</gene>
<reference evidence="4" key="2">
    <citation type="submission" date="2015-05" db="EMBL/GenBank/DDBJ databases">
        <title>Complete genome sequence of Corynebacterium uterequi DSM 45634, isolated from the uterus of a maiden mare.</title>
        <authorList>
            <person name="Ruckert C."/>
            <person name="Albersmeier A."/>
            <person name="Winkler A."/>
            <person name="Tauch A."/>
        </authorList>
    </citation>
    <scope>NUCLEOTIDE SEQUENCE [LARGE SCALE GENOMIC DNA]</scope>
    <source>
        <strain evidence="4">DSM 45634</strain>
    </source>
</reference>
<dbReference type="AlphaFoldDB" id="A0A0G3HEE8"/>
<keyword evidence="1" id="KW-1133">Transmembrane helix</keyword>
<evidence type="ECO:0000313" key="4">
    <source>
        <dbReference type="Proteomes" id="UP000035548"/>
    </source>
</evidence>
<protein>
    <submittedName>
        <fullName evidence="3">Putative DUF4178 family protein</fullName>
    </submittedName>
</protein>
<keyword evidence="1" id="KW-0472">Membrane</keyword>
<dbReference type="InterPro" id="IPR025235">
    <property type="entry name" value="DUF4178"/>
</dbReference>
<dbReference type="PATRIC" id="fig|1072256.5.peg.1695"/>
<dbReference type="Proteomes" id="UP000035548">
    <property type="component" value="Chromosome"/>
</dbReference>